<dbReference type="Pfam" id="PF07293">
    <property type="entry name" value="DUF1450"/>
    <property type="match status" value="1"/>
</dbReference>
<name>A0A7X0RNT1_9BACL</name>
<evidence type="ECO:0000313" key="2">
    <source>
        <dbReference type="Proteomes" id="UP000547209"/>
    </source>
</evidence>
<gene>
    <name evidence="1" type="ORF">H7C19_09560</name>
</gene>
<reference evidence="1 2" key="1">
    <citation type="submission" date="2020-08" db="EMBL/GenBank/DDBJ databases">
        <title>Cohnella phylogeny.</title>
        <authorList>
            <person name="Dunlap C."/>
        </authorList>
    </citation>
    <scope>NUCLEOTIDE SEQUENCE [LARGE SCALE GENOMIC DNA]</scope>
    <source>
        <strain evidence="1 2">DSM 28246</strain>
    </source>
</reference>
<sequence>MMHIVEFCVSNMHHGTDRVMQKLNELPDVETIEYGCLGNCGECYLSPYVMVNGETVVAEQADELYDLILAAIREQDEERAALDKLLDDL</sequence>
<comment type="caution">
    <text evidence="1">The sequence shown here is derived from an EMBL/GenBank/DDBJ whole genome shotgun (WGS) entry which is preliminary data.</text>
</comment>
<dbReference type="InterPro" id="IPR009910">
    <property type="entry name" value="DUF1450"/>
</dbReference>
<keyword evidence="2" id="KW-1185">Reference proteome</keyword>
<organism evidence="1 2">
    <name type="scientific">Cohnella nanjingensis</name>
    <dbReference type="NCBI Taxonomy" id="1387779"/>
    <lineage>
        <taxon>Bacteria</taxon>
        <taxon>Bacillati</taxon>
        <taxon>Bacillota</taxon>
        <taxon>Bacilli</taxon>
        <taxon>Bacillales</taxon>
        <taxon>Paenibacillaceae</taxon>
        <taxon>Cohnella</taxon>
    </lineage>
</organism>
<dbReference type="AlphaFoldDB" id="A0A7X0RNT1"/>
<accession>A0A7X0RNT1</accession>
<proteinExistence type="predicted"/>
<evidence type="ECO:0000313" key="1">
    <source>
        <dbReference type="EMBL" id="MBB6670934.1"/>
    </source>
</evidence>
<dbReference type="EMBL" id="JACJVP010000012">
    <property type="protein sequence ID" value="MBB6670934.1"/>
    <property type="molecule type" value="Genomic_DNA"/>
</dbReference>
<protein>
    <submittedName>
        <fullName evidence="1">YuzB family protein</fullName>
    </submittedName>
</protein>
<dbReference type="Proteomes" id="UP000547209">
    <property type="component" value="Unassembled WGS sequence"/>
</dbReference>